<gene>
    <name evidence="2" type="ORF">VB264_21070</name>
</gene>
<evidence type="ECO:0000256" key="1">
    <source>
        <dbReference type="SAM" id="MobiDB-lite"/>
    </source>
</evidence>
<reference evidence="2 3" key="1">
    <citation type="submission" date="2023-12" db="EMBL/GenBank/DDBJ databases">
        <title>Novel species of the genus Arcicella isolated from rivers.</title>
        <authorList>
            <person name="Lu H."/>
        </authorList>
    </citation>
    <scope>NUCLEOTIDE SEQUENCE [LARGE SCALE GENOMIC DNA]</scope>
    <source>
        <strain evidence="2 3">LMG 21963</strain>
    </source>
</reference>
<evidence type="ECO:0000313" key="2">
    <source>
        <dbReference type="EMBL" id="MEA5260304.1"/>
    </source>
</evidence>
<keyword evidence="3" id="KW-1185">Reference proteome</keyword>
<protein>
    <submittedName>
        <fullName evidence="2">Uncharacterized protein</fullName>
    </submittedName>
</protein>
<proteinExistence type="predicted"/>
<comment type="caution">
    <text evidence="2">The sequence shown here is derived from an EMBL/GenBank/DDBJ whole genome shotgun (WGS) entry which is preliminary data.</text>
</comment>
<evidence type="ECO:0000313" key="3">
    <source>
        <dbReference type="Proteomes" id="UP001304671"/>
    </source>
</evidence>
<feature type="region of interest" description="Disordered" evidence="1">
    <location>
        <begin position="1"/>
        <end position="21"/>
    </location>
</feature>
<dbReference type="RefSeq" id="WP_323252695.1">
    <property type="nucleotide sequence ID" value="NZ_JAYFUL010000050.1"/>
</dbReference>
<name>A0ABU5QUA6_9BACT</name>
<accession>A0ABU5QUA6</accession>
<dbReference type="Proteomes" id="UP001304671">
    <property type="component" value="Unassembled WGS sequence"/>
</dbReference>
<organism evidence="2 3">
    <name type="scientific">Arcicella aquatica</name>
    <dbReference type="NCBI Taxonomy" id="217141"/>
    <lineage>
        <taxon>Bacteria</taxon>
        <taxon>Pseudomonadati</taxon>
        <taxon>Bacteroidota</taxon>
        <taxon>Cytophagia</taxon>
        <taxon>Cytophagales</taxon>
        <taxon>Flectobacillaceae</taxon>
        <taxon>Arcicella</taxon>
    </lineage>
</organism>
<sequence length="55" mass="6063">MSEFESSNLQLSRGNKSPVSTNSLSLYDEYGSIAIGIILQIVPQNQIAQDVMVYL</sequence>
<dbReference type="EMBL" id="JAYFUL010000050">
    <property type="protein sequence ID" value="MEA5260304.1"/>
    <property type="molecule type" value="Genomic_DNA"/>
</dbReference>